<keyword evidence="4 9" id="KW-0805">Transcription regulation</keyword>
<feature type="compositionally biased region" description="Low complexity" evidence="10">
    <location>
        <begin position="820"/>
        <end position="833"/>
    </location>
</feature>
<feature type="compositionally biased region" description="Polar residues" evidence="10">
    <location>
        <begin position="847"/>
        <end position="868"/>
    </location>
</feature>
<evidence type="ECO:0000256" key="7">
    <source>
        <dbReference type="ARBA" id="ARBA00023242"/>
    </source>
</evidence>
<comment type="subcellular location">
    <subcellularLocation>
        <location evidence="1 9">Nucleus</location>
    </subcellularLocation>
</comment>
<feature type="region of interest" description="Disordered" evidence="10">
    <location>
        <begin position="1342"/>
        <end position="1369"/>
    </location>
</feature>
<organism evidence="12 13">
    <name type="scientific">Popillia japonica</name>
    <name type="common">Japanese beetle</name>
    <dbReference type="NCBI Taxonomy" id="7064"/>
    <lineage>
        <taxon>Eukaryota</taxon>
        <taxon>Metazoa</taxon>
        <taxon>Ecdysozoa</taxon>
        <taxon>Arthropoda</taxon>
        <taxon>Hexapoda</taxon>
        <taxon>Insecta</taxon>
        <taxon>Pterygota</taxon>
        <taxon>Neoptera</taxon>
        <taxon>Endopterygota</taxon>
        <taxon>Coleoptera</taxon>
        <taxon>Polyphaga</taxon>
        <taxon>Scarabaeiformia</taxon>
        <taxon>Scarabaeidae</taxon>
        <taxon>Rutelinae</taxon>
        <taxon>Popillia</taxon>
    </lineage>
</organism>
<evidence type="ECO:0000256" key="8">
    <source>
        <dbReference type="ARBA" id="ARBA00031254"/>
    </source>
</evidence>
<feature type="compositionally biased region" description="Polar residues" evidence="10">
    <location>
        <begin position="579"/>
        <end position="602"/>
    </location>
</feature>
<dbReference type="GO" id="GO:0016592">
    <property type="term" value="C:mediator complex"/>
    <property type="evidence" value="ECO:0007669"/>
    <property type="project" value="InterPro"/>
</dbReference>
<evidence type="ECO:0000259" key="11">
    <source>
        <dbReference type="Pfam" id="PF10744"/>
    </source>
</evidence>
<dbReference type="InterPro" id="IPR051999">
    <property type="entry name" value="Mediator_complex_subunit_1"/>
</dbReference>
<evidence type="ECO:0000256" key="4">
    <source>
        <dbReference type="ARBA" id="ARBA00023015"/>
    </source>
</evidence>
<evidence type="ECO:0000256" key="2">
    <source>
        <dbReference type="ARBA" id="ARBA00006210"/>
    </source>
</evidence>
<evidence type="ECO:0000313" key="12">
    <source>
        <dbReference type="EMBL" id="KAK9752608.1"/>
    </source>
</evidence>
<feature type="compositionally biased region" description="Basic and acidic residues" evidence="10">
    <location>
        <begin position="882"/>
        <end position="894"/>
    </location>
</feature>
<keyword evidence="7 9" id="KW-0539">Nucleus</keyword>
<feature type="region of interest" description="Disordered" evidence="10">
    <location>
        <begin position="1254"/>
        <end position="1298"/>
    </location>
</feature>
<feature type="region of interest" description="Disordered" evidence="10">
    <location>
        <begin position="541"/>
        <end position="609"/>
    </location>
</feature>
<evidence type="ECO:0000313" key="13">
    <source>
        <dbReference type="Proteomes" id="UP001458880"/>
    </source>
</evidence>
<reference evidence="12 13" key="1">
    <citation type="journal article" date="2024" name="BMC Genomics">
        <title>De novo assembly and annotation of Popillia japonica's genome with initial clues to its potential as an invasive pest.</title>
        <authorList>
            <person name="Cucini C."/>
            <person name="Boschi S."/>
            <person name="Funari R."/>
            <person name="Cardaioli E."/>
            <person name="Iannotti N."/>
            <person name="Marturano G."/>
            <person name="Paoli F."/>
            <person name="Bruttini M."/>
            <person name="Carapelli A."/>
            <person name="Frati F."/>
            <person name="Nardi F."/>
        </authorList>
    </citation>
    <scope>NUCLEOTIDE SEQUENCE [LARGE SCALE GENOMIC DNA]</scope>
    <source>
        <strain evidence="12">DMR45628</strain>
    </source>
</reference>
<comment type="caution">
    <text evidence="12">The sequence shown here is derived from an EMBL/GenBank/DDBJ whole genome shotgun (WGS) entry which is preliminary data.</text>
</comment>
<evidence type="ECO:0000256" key="5">
    <source>
        <dbReference type="ARBA" id="ARBA00023159"/>
    </source>
</evidence>
<keyword evidence="6 9" id="KW-0804">Transcription</keyword>
<feature type="compositionally biased region" description="Polar residues" evidence="10">
    <location>
        <begin position="929"/>
        <end position="946"/>
    </location>
</feature>
<feature type="region of interest" description="Disordered" evidence="10">
    <location>
        <begin position="965"/>
        <end position="1162"/>
    </location>
</feature>
<sequence>MVERLESLTRQLGLKFVQGPSGVELFISSDMFYLEIILDQTGAVLDVKVHHEGKIEQQSCQELVNCLSKGDFADFTAQLEGFASIYQLNAEKKVKCKAFTALQSLEADLSTLAQLQMFMKEPFNLLHKSPVGILEKRKGGHPMKLTYFVSPYDLINAEKCELEPIMIDAVISKSLGYSVTVCMEGSAGQKLQTNTLITVNKNHNGKSTPSYASLTSQNTVTIPACFVLRLNKPMPMCVALVRQIQQITELECAELTTTHPLLSLIATHTSDGKLEAGTTRGLFVTLPDQHHCYFMTENKNMDGILVHSIPFTHPSHVAQILVILRQQALFNTIIASCVRPNSKQDFENMIMFEISALSWTQISISLEHPMEESMATAEIDLSDISNLICRIHNPGTPPPPNTPDIVSETATKHLNRCFSIPVTMRSVIRYWDKQAARKNHYNGHENFNLPLGSGDPGGRNGSTGANTLPDFGGLDGKLKQEPGSGAGLGHGMNLPMMSHQHAGAMFLNETIMNSANFSNFPTSSDTNSVLTNLELTNILAGTTSTNTDKPKRHKRKNEDGWKSSKRRAGDDSELLDGSSCDSTSRSTPLSQETCSEIPTPNSALGFHSDFDSLDPTELISDKSVPEFEGVEDLGDVEDILGGAKFRKKSPPPLELDNKVPPSVSITPIPTSASQGFTQSAGRSGIEIIPISTSPATSLPSSITITPIPTSQTKSEEKSRDRKSSKSKSDDKSKLEKKRKRKREESPMGPPEKIPGKQDPLSKPVSVSIKPAESPPLPNITPTSPSMSRKYTTSPTQSRKISSPNLLNPGIKPSSAHQSPKHSPISSSPKHTIPGISSPKSHGLSPKHPSTSGSGKPSMSTLKNAANSPSSKSGGDSSKSKSSGKESSRDKEKRTSSVFSAGNSNKKSSSSLKVKQLDLNAGMEVPAQDSLPSPSGTIDLTKNPNQARNRKGLLAVIDKLKSAHCDTATDLSSKNSKDRQQVSNKTSDSSKSNNKVGENKNSEYMVKPSSDGMKITINKTRTKDSKSSSNKSSSSGTGSPKTHTGLKPGVNSGPASKKPQQLSKSSSSSNLTNSTSSSYGNFKSVSSNKSASSGSSGSAKSTSSGSLVKNKTSSAADLSRAKERPKPNKSSEKSIFSNREGRKGSPTQGRDESDSFKLSLSKMDPYPAPLMVEGFSKQFDKKFQIPKLSARSSEEKKLKTTTGEVLNNINQTVDSKMFDMIAKNDVSLKYTIPLPSSKMFENSMENKIRNTMNNVNLTTSPKLPAQTKDQSDFSSDSGDEKSKREFPQNLTTTSGGLGKDEIGYKLNYNPISASKSFSSANANEPLSLSTKSVDLTSKFVAPAPKDDLKKDSKVKSSSEQDGLLDYSKSDKIGSQSLPASMGFPHSPSVSVHIVKSPAPSPMINPSPHSASPCITDDELMDEALVGLGTVTSSRKRISTCKYVIHTLYFRQVLQT</sequence>
<dbReference type="PANTHER" id="PTHR12881:SF10">
    <property type="entry name" value="MEDIATOR OF RNA POLYMERASE II TRANSCRIPTION SUBUNIT 1"/>
    <property type="match status" value="1"/>
</dbReference>
<feature type="region of interest" description="Disordered" evidence="10">
    <location>
        <begin position="643"/>
        <end position="952"/>
    </location>
</feature>
<evidence type="ECO:0000256" key="10">
    <source>
        <dbReference type="SAM" id="MobiDB-lite"/>
    </source>
</evidence>
<feature type="compositionally biased region" description="Low complexity" evidence="10">
    <location>
        <begin position="687"/>
        <end position="712"/>
    </location>
</feature>
<feature type="compositionally biased region" description="Polar residues" evidence="10">
    <location>
        <begin position="779"/>
        <end position="805"/>
    </location>
</feature>
<dbReference type="GO" id="GO:0003712">
    <property type="term" value="F:transcription coregulator activity"/>
    <property type="evidence" value="ECO:0007669"/>
    <property type="project" value="InterPro"/>
</dbReference>
<evidence type="ECO:0000256" key="6">
    <source>
        <dbReference type="ARBA" id="ARBA00023163"/>
    </source>
</evidence>
<feature type="domain" description="Mediator complex subunit Med1" evidence="11">
    <location>
        <begin position="1"/>
        <end position="339"/>
    </location>
</feature>
<feature type="compositionally biased region" description="Polar residues" evidence="10">
    <location>
        <begin position="1106"/>
        <end position="1115"/>
    </location>
</feature>
<feature type="compositionally biased region" description="Low complexity" evidence="10">
    <location>
        <begin position="659"/>
        <end position="673"/>
    </location>
</feature>
<dbReference type="InterPro" id="IPR019680">
    <property type="entry name" value="Mediator_Med1"/>
</dbReference>
<accession>A0AAW1N1Q1</accession>
<name>A0AAW1N1Q1_POPJA</name>
<keyword evidence="13" id="KW-1185">Reference proteome</keyword>
<feature type="compositionally biased region" description="Basic and acidic residues" evidence="10">
    <location>
        <begin position="556"/>
        <end position="570"/>
    </location>
</feature>
<feature type="compositionally biased region" description="Low complexity" evidence="10">
    <location>
        <begin position="1026"/>
        <end position="1044"/>
    </location>
</feature>
<gene>
    <name evidence="12" type="ORF">QE152_g4057</name>
</gene>
<evidence type="ECO:0000256" key="3">
    <source>
        <dbReference type="ARBA" id="ARBA00020612"/>
    </source>
</evidence>
<feature type="compositionally biased region" description="Basic and acidic residues" evidence="10">
    <location>
        <begin position="713"/>
        <end position="733"/>
    </location>
</feature>
<dbReference type="Pfam" id="PF10744">
    <property type="entry name" value="Med1"/>
    <property type="match status" value="1"/>
</dbReference>
<feature type="compositionally biased region" description="Basic and acidic residues" evidence="10">
    <location>
        <begin position="1118"/>
        <end position="1131"/>
    </location>
</feature>
<keyword evidence="5 9" id="KW-0010">Activator</keyword>
<evidence type="ECO:0000256" key="9">
    <source>
        <dbReference type="RuleBase" id="RU364059"/>
    </source>
</evidence>
<feature type="compositionally biased region" description="Low complexity" evidence="10">
    <location>
        <begin position="982"/>
        <end position="994"/>
    </location>
</feature>
<feature type="compositionally biased region" description="Basic and acidic residues" evidence="10">
    <location>
        <begin position="1138"/>
        <end position="1154"/>
    </location>
</feature>
<comment type="similarity">
    <text evidence="2 9">Belongs to the Mediator complex subunit 1 family.</text>
</comment>
<dbReference type="Proteomes" id="UP001458880">
    <property type="component" value="Unassembled WGS sequence"/>
</dbReference>
<comment type="function">
    <text evidence="9">Component of the Mediator complex, a coactivator involved in the regulated transcription of nearly all RNA polymerase II-dependent genes. Mediator functions as a bridge to convey information from gene-specific regulatory proteins to the basal RNA polymerase II transcription machinery. Mediator is recruited to promoters by direct interactions with regulatory proteins and serves as a scaffold for the assembly of a functional preinitiation complex with RNA polymerase II and the general transcription factors.</text>
</comment>
<evidence type="ECO:0000256" key="1">
    <source>
        <dbReference type="ARBA" id="ARBA00004123"/>
    </source>
</evidence>
<protein>
    <recommendedName>
        <fullName evidence="3 9">Mediator of RNA polymerase II transcription subunit 1</fullName>
    </recommendedName>
    <alternativeName>
        <fullName evidence="8 9">Mediator complex subunit 1</fullName>
    </alternativeName>
</protein>
<feature type="compositionally biased region" description="Low complexity" evidence="10">
    <location>
        <begin position="1055"/>
        <end position="1105"/>
    </location>
</feature>
<proteinExistence type="inferred from homology"/>
<feature type="compositionally biased region" description="Basic and acidic residues" evidence="10">
    <location>
        <begin position="1343"/>
        <end position="1357"/>
    </location>
</feature>
<feature type="compositionally biased region" description="Low complexity" evidence="10">
    <location>
        <begin position="869"/>
        <end position="880"/>
    </location>
</feature>
<dbReference type="GO" id="GO:0045944">
    <property type="term" value="P:positive regulation of transcription by RNA polymerase II"/>
    <property type="evidence" value="ECO:0007669"/>
    <property type="project" value="UniProtKB-ARBA"/>
</dbReference>
<dbReference type="PANTHER" id="PTHR12881">
    <property type="entry name" value="MEDIATOR OF RNA POLYMERASE II TRANSCRIPTION SUBUNIT 1"/>
    <property type="match status" value="1"/>
</dbReference>
<dbReference type="EMBL" id="JASPKY010000019">
    <property type="protein sequence ID" value="KAK9752608.1"/>
    <property type="molecule type" value="Genomic_DNA"/>
</dbReference>